<dbReference type="PIRSF" id="PIRSF019455">
    <property type="entry name" value="CopR_AtkY"/>
    <property type="match status" value="1"/>
</dbReference>
<dbReference type="InterPro" id="IPR036388">
    <property type="entry name" value="WH-like_DNA-bd_sf"/>
</dbReference>
<dbReference type="EMBL" id="JAEVLS010000001">
    <property type="protein sequence ID" value="MBM0103403.1"/>
    <property type="molecule type" value="Genomic_DNA"/>
</dbReference>
<evidence type="ECO:0000256" key="5">
    <source>
        <dbReference type="SAM" id="MobiDB-lite"/>
    </source>
</evidence>
<evidence type="ECO:0000256" key="3">
    <source>
        <dbReference type="ARBA" id="ARBA00023125"/>
    </source>
</evidence>
<evidence type="ECO:0000256" key="1">
    <source>
        <dbReference type="ARBA" id="ARBA00011046"/>
    </source>
</evidence>
<dbReference type="InterPro" id="IPR036390">
    <property type="entry name" value="WH_DNA-bd_sf"/>
</dbReference>
<evidence type="ECO:0000256" key="4">
    <source>
        <dbReference type="ARBA" id="ARBA00023163"/>
    </source>
</evidence>
<accession>A0ABS1WR18</accession>
<dbReference type="Gene3D" id="1.10.4040.10">
    <property type="entry name" value="Penicillinase repressor domain"/>
    <property type="match status" value="1"/>
</dbReference>
<keyword evidence="3" id="KW-0238">DNA-binding</keyword>
<name>A0ABS1WR18_9GAMM</name>
<protein>
    <submittedName>
        <fullName evidence="6">BlaI/MecI/CopY family transcriptional regulator</fullName>
    </submittedName>
</protein>
<dbReference type="Gene3D" id="1.10.10.10">
    <property type="entry name" value="Winged helix-like DNA-binding domain superfamily/Winged helix DNA-binding domain"/>
    <property type="match status" value="1"/>
</dbReference>
<gene>
    <name evidence="6" type="ORF">JM946_01540</name>
</gene>
<keyword evidence="2" id="KW-0805">Transcription regulation</keyword>
<evidence type="ECO:0000313" key="7">
    <source>
        <dbReference type="Proteomes" id="UP000661077"/>
    </source>
</evidence>
<proteinExistence type="inferred from homology"/>
<evidence type="ECO:0000313" key="6">
    <source>
        <dbReference type="EMBL" id="MBM0103403.1"/>
    </source>
</evidence>
<comment type="similarity">
    <text evidence="1">Belongs to the BlaI transcriptional regulatory family.</text>
</comment>
<feature type="region of interest" description="Disordered" evidence="5">
    <location>
        <begin position="116"/>
        <end position="143"/>
    </location>
</feature>
<sequence>MDIYLTDRESDVMHVLWERGACTVSEVRDGLSDDLAYTTVLTILRTLESKGYVEHEEEGRTYRYSATIAQQAARKSALSHLASKLFQGSTELLMTHLVSDQKLSKEQIARLRKLLDDKAHETKTQESKAQEARAETKGRGARS</sequence>
<comment type="caution">
    <text evidence="6">The sequence shown here is derived from an EMBL/GenBank/DDBJ whole genome shotgun (WGS) entry which is preliminary data.</text>
</comment>
<reference evidence="6 7" key="1">
    <citation type="journal article" date="2021" name="Int. J. Syst. Evol. Microbiol.">
        <title>Steroidobacter gossypii sp. nov., isolated from soil of cotton cropping field.</title>
        <authorList>
            <person name="Huang R."/>
            <person name="Yang S."/>
            <person name="Zhen C."/>
            <person name="Liu W."/>
        </authorList>
    </citation>
    <scope>NUCLEOTIDE SEQUENCE [LARGE SCALE GENOMIC DNA]</scope>
    <source>
        <strain evidence="6 7">S1-65</strain>
    </source>
</reference>
<dbReference type="SUPFAM" id="SSF46785">
    <property type="entry name" value="Winged helix' DNA-binding domain"/>
    <property type="match status" value="1"/>
</dbReference>
<dbReference type="RefSeq" id="WP_203165379.1">
    <property type="nucleotide sequence ID" value="NZ_JAEVLS010000001.1"/>
</dbReference>
<evidence type="ECO:0000256" key="2">
    <source>
        <dbReference type="ARBA" id="ARBA00023015"/>
    </source>
</evidence>
<organism evidence="6 7">
    <name type="scientific">Steroidobacter gossypii</name>
    <dbReference type="NCBI Taxonomy" id="2805490"/>
    <lineage>
        <taxon>Bacteria</taxon>
        <taxon>Pseudomonadati</taxon>
        <taxon>Pseudomonadota</taxon>
        <taxon>Gammaproteobacteria</taxon>
        <taxon>Steroidobacterales</taxon>
        <taxon>Steroidobacteraceae</taxon>
        <taxon>Steroidobacter</taxon>
    </lineage>
</organism>
<dbReference type="Proteomes" id="UP000661077">
    <property type="component" value="Unassembled WGS sequence"/>
</dbReference>
<keyword evidence="7" id="KW-1185">Reference proteome</keyword>
<dbReference type="Pfam" id="PF03965">
    <property type="entry name" value="Penicillinase_R"/>
    <property type="match status" value="1"/>
</dbReference>
<keyword evidence="4" id="KW-0804">Transcription</keyword>
<dbReference type="InterPro" id="IPR005650">
    <property type="entry name" value="BlaI_family"/>
</dbReference>